<evidence type="ECO:0000259" key="14">
    <source>
        <dbReference type="PROSITE" id="PS50885"/>
    </source>
</evidence>
<gene>
    <name evidence="15" type="ORF">PQR57_46750</name>
</gene>
<dbReference type="SMART" id="SM00304">
    <property type="entry name" value="HAMP"/>
    <property type="match status" value="1"/>
</dbReference>
<dbReference type="InterPro" id="IPR004358">
    <property type="entry name" value="Sig_transdc_His_kin-like_C"/>
</dbReference>
<dbReference type="RefSeq" id="WP_408183397.1">
    <property type="nucleotide sequence ID" value="NZ_JAQQEZ010000098.1"/>
</dbReference>
<dbReference type="EC" id="2.7.13.3" evidence="3"/>
<dbReference type="InterPro" id="IPR036890">
    <property type="entry name" value="HATPase_C_sf"/>
</dbReference>
<keyword evidence="5" id="KW-0808">Transferase</keyword>
<protein>
    <recommendedName>
        <fullName evidence="3">histidine kinase</fullName>
        <ecNumber evidence="3">2.7.13.3</ecNumber>
    </recommendedName>
</protein>
<comment type="catalytic activity">
    <reaction evidence="1">
        <text>ATP + protein L-histidine = ADP + protein N-phospho-L-histidine.</text>
        <dbReference type="EC" id="2.7.13.3"/>
    </reaction>
</comment>
<dbReference type="Pfam" id="PF00512">
    <property type="entry name" value="HisKA"/>
    <property type="match status" value="1"/>
</dbReference>
<dbReference type="InterPro" id="IPR003660">
    <property type="entry name" value="HAMP_dom"/>
</dbReference>
<keyword evidence="15" id="KW-0547">Nucleotide-binding</keyword>
<keyword evidence="8 12" id="KW-1133">Transmembrane helix</keyword>
<dbReference type="Gene3D" id="3.30.565.10">
    <property type="entry name" value="Histidine kinase-like ATPase, C-terminal domain"/>
    <property type="match status" value="1"/>
</dbReference>
<evidence type="ECO:0000256" key="11">
    <source>
        <dbReference type="SAM" id="MobiDB-lite"/>
    </source>
</evidence>
<dbReference type="PROSITE" id="PS50109">
    <property type="entry name" value="HIS_KIN"/>
    <property type="match status" value="1"/>
</dbReference>
<accession>A0ABW9B8M3</accession>
<keyword evidence="6 12" id="KW-0812">Transmembrane</keyword>
<evidence type="ECO:0000256" key="12">
    <source>
        <dbReference type="SAM" id="Phobius"/>
    </source>
</evidence>
<dbReference type="PRINTS" id="PR00344">
    <property type="entry name" value="BCTRLSENSOR"/>
</dbReference>
<keyword evidence="16" id="KW-1185">Reference proteome</keyword>
<keyword evidence="9" id="KW-0902">Two-component regulatory system</keyword>
<dbReference type="EMBL" id="JAQQEZ010000098">
    <property type="protein sequence ID" value="MFM0008386.1"/>
    <property type="molecule type" value="Genomic_DNA"/>
</dbReference>
<evidence type="ECO:0000256" key="3">
    <source>
        <dbReference type="ARBA" id="ARBA00012438"/>
    </source>
</evidence>
<feature type="compositionally biased region" description="Basic and acidic residues" evidence="11">
    <location>
        <begin position="143"/>
        <end position="154"/>
    </location>
</feature>
<feature type="region of interest" description="Disordered" evidence="11">
    <location>
        <begin position="110"/>
        <end position="183"/>
    </location>
</feature>
<dbReference type="Pfam" id="PF02518">
    <property type="entry name" value="HATPase_c"/>
    <property type="match status" value="1"/>
</dbReference>
<dbReference type="CDD" id="cd00082">
    <property type="entry name" value="HisKA"/>
    <property type="match status" value="1"/>
</dbReference>
<dbReference type="PANTHER" id="PTHR45436">
    <property type="entry name" value="SENSOR HISTIDINE KINASE YKOH"/>
    <property type="match status" value="1"/>
</dbReference>
<evidence type="ECO:0000256" key="8">
    <source>
        <dbReference type="ARBA" id="ARBA00022989"/>
    </source>
</evidence>
<dbReference type="InterPro" id="IPR050428">
    <property type="entry name" value="TCS_sensor_his_kinase"/>
</dbReference>
<dbReference type="PANTHER" id="PTHR45436:SF5">
    <property type="entry name" value="SENSOR HISTIDINE KINASE TRCS"/>
    <property type="match status" value="1"/>
</dbReference>
<dbReference type="SMART" id="SM00387">
    <property type="entry name" value="HATPase_c"/>
    <property type="match status" value="1"/>
</dbReference>
<dbReference type="InterPro" id="IPR003594">
    <property type="entry name" value="HATPase_dom"/>
</dbReference>
<dbReference type="GO" id="GO:0005524">
    <property type="term" value="F:ATP binding"/>
    <property type="evidence" value="ECO:0007669"/>
    <property type="project" value="UniProtKB-KW"/>
</dbReference>
<sequence>MKMRFGITGKMFLAVLIACLVISLTMGYAVRVSFENGFLHYVRERDAGRIKAVMAKVTNEYATHGNWNFLHDHPDAWRALLDAAIHEALREEIDAAQIGKRPSWQTFPGSGSVQQLLGPLTGPSEGPHWGMRLPPAPPADSAIMRERDRPRASDSDSAYARSPLPRPYDGMSGSSLPPGGPPVALFDSNHELVASSAREPAPDSAMKPVVYNGKIVGWLAINGPDTLSDAADIAFQAQQMRATWQIAGVAVVLAAIVALMLARIVLAPVKRLMNATHSLAGGDYSARVPAGRRDELGRLASDFNLLADSLQQAERSRRNLIADISHELRTPLAVLRGELEAIEDGVHEFDRDSLKSLQTEVNMLNKLIQDLYELSLSDVGALSYYKTPTHVAELARASLDAMRESFKAKQIAVEFSCMQAIADATFAVDSARFVQLLKNLLQNSLRYTDPGGHVRVSLSESGQGWQLEVQDSLPGVPEAALAHLFDRFYRVDESRSRQSGGAGLGLSLCRAIATAHGGTIHARPSPLGGVWITAHFPPEGD</sequence>
<organism evidence="15 16">
    <name type="scientific">Paraburkholderia dipogonis</name>
    <dbReference type="NCBI Taxonomy" id="1211383"/>
    <lineage>
        <taxon>Bacteria</taxon>
        <taxon>Pseudomonadati</taxon>
        <taxon>Pseudomonadota</taxon>
        <taxon>Betaproteobacteria</taxon>
        <taxon>Burkholderiales</taxon>
        <taxon>Burkholderiaceae</taxon>
        <taxon>Paraburkholderia</taxon>
    </lineage>
</organism>
<evidence type="ECO:0000313" key="16">
    <source>
        <dbReference type="Proteomes" id="UP001629230"/>
    </source>
</evidence>
<dbReference type="Proteomes" id="UP001629230">
    <property type="component" value="Unassembled WGS sequence"/>
</dbReference>
<dbReference type="Gene3D" id="6.10.340.10">
    <property type="match status" value="1"/>
</dbReference>
<keyword evidence="10 12" id="KW-0472">Membrane</keyword>
<evidence type="ECO:0000313" key="15">
    <source>
        <dbReference type="EMBL" id="MFM0008386.1"/>
    </source>
</evidence>
<evidence type="ECO:0000256" key="7">
    <source>
        <dbReference type="ARBA" id="ARBA00022777"/>
    </source>
</evidence>
<evidence type="ECO:0000256" key="1">
    <source>
        <dbReference type="ARBA" id="ARBA00000085"/>
    </source>
</evidence>
<keyword evidence="4" id="KW-0597">Phosphoprotein</keyword>
<evidence type="ECO:0000256" key="6">
    <source>
        <dbReference type="ARBA" id="ARBA00022692"/>
    </source>
</evidence>
<dbReference type="InterPro" id="IPR036097">
    <property type="entry name" value="HisK_dim/P_sf"/>
</dbReference>
<dbReference type="CDD" id="cd06225">
    <property type="entry name" value="HAMP"/>
    <property type="match status" value="1"/>
</dbReference>
<reference evidence="15 16" key="1">
    <citation type="journal article" date="2024" name="Chem. Sci.">
        <title>Discovery of megapolipeptins by genome mining of a Burkholderiales bacteria collection.</title>
        <authorList>
            <person name="Paulo B.S."/>
            <person name="Recchia M.J.J."/>
            <person name="Lee S."/>
            <person name="Fergusson C.H."/>
            <person name="Romanowski S.B."/>
            <person name="Hernandez A."/>
            <person name="Krull N."/>
            <person name="Liu D.Y."/>
            <person name="Cavanagh H."/>
            <person name="Bos A."/>
            <person name="Gray C.A."/>
            <person name="Murphy B.T."/>
            <person name="Linington R.G."/>
            <person name="Eustaquio A.S."/>
        </authorList>
    </citation>
    <scope>NUCLEOTIDE SEQUENCE [LARGE SCALE GENOMIC DNA]</scope>
    <source>
        <strain evidence="15 16">RL17-350-BIC-A</strain>
    </source>
</reference>
<evidence type="ECO:0000256" key="5">
    <source>
        <dbReference type="ARBA" id="ARBA00022679"/>
    </source>
</evidence>
<keyword evidence="15" id="KW-0067">ATP-binding</keyword>
<evidence type="ECO:0000256" key="2">
    <source>
        <dbReference type="ARBA" id="ARBA00004370"/>
    </source>
</evidence>
<comment type="subcellular location">
    <subcellularLocation>
        <location evidence="2">Membrane</location>
    </subcellularLocation>
</comment>
<proteinExistence type="predicted"/>
<dbReference type="Gene3D" id="1.10.287.130">
    <property type="match status" value="1"/>
</dbReference>
<evidence type="ECO:0000256" key="4">
    <source>
        <dbReference type="ARBA" id="ARBA00022553"/>
    </source>
</evidence>
<name>A0ABW9B8M3_9BURK</name>
<feature type="transmembrane region" description="Helical" evidence="12">
    <location>
        <begin position="244"/>
        <end position="266"/>
    </location>
</feature>
<dbReference type="SUPFAM" id="SSF55874">
    <property type="entry name" value="ATPase domain of HSP90 chaperone/DNA topoisomerase II/histidine kinase"/>
    <property type="match status" value="1"/>
</dbReference>
<dbReference type="InterPro" id="IPR005467">
    <property type="entry name" value="His_kinase_dom"/>
</dbReference>
<evidence type="ECO:0000256" key="9">
    <source>
        <dbReference type="ARBA" id="ARBA00023012"/>
    </source>
</evidence>
<evidence type="ECO:0000256" key="10">
    <source>
        <dbReference type="ARBA" id="ARBA00023136"/>
    </source>
</evidence>
<keyword evidence="7" id="KW-0418">Kinase</keyword>
<dbReference type="SMART" id="SM00388">
    <property type="entry name" value="HisKA"/>
    <property type="match status" value="1"/>
</dbReference>
<dbReference type="SUPFAM" id="SSF47384">
    <property type="entry name" value="Homodimeric domain of signal transducing histidine kinase"/>
    <property type="match status" value="1"/>
</dbReference>
<dbReference type="SUPFAM" id="SSF158472">
    <property type="entry name" value="HAMP domain-like"/>
    <property type="match status" value="1"/>
</dbReference>
<dbReference type="InterPro" id="IPR003661">
    <property type="entry name" value="HisK_dim/P_dom"/>
</dbReference>
<dbReference type="Pfam" id="PF00672">
    <property type="entry name" value="HAMP"/>
    <property type="match status" value="1"/>
</dbReference>
<feature type="domain" description="Histidine kinase" evidence="13">
    <location>
        <begin position="323"/>
        <end position="540"/>
    </location>
</feature>
<dbReference type="PROSITE" id="PS50885">
    <property type="entry name" value="HAMP"/>
    <property type="match status" value="1"/>
</dbReference>
<feature type="domain" description="HAMP" evidence="14">
    <location>
        <begin position="263"/>
        <end position="315"/>
    </location>
</feature>
<comment type="caution">
    <text evidence="15">The sequence shown here is derived from an EMBL/GenBank/DDBJ whole genome shotgun (WGS) entry which is preliminary data.</text>
</comment>
<evidence type="ECO:0000259" key="13">
    <source>
        <dbReference type="PROSITE" id="PS50109"/>
    </source>
</evidence>